<evidence type="ECO:0000313" key="1">
    <source>
        <dbReference type="EMBL" id="NLR75153.1"/>
    </source>
</evidence>
<comment type="caution">
    <text evidence="1">The sequence shown here is derived from an EMBL/GenBank/DDBJ whole genome shotgun (WGS) entry which is preliminary data.</text>
</comment>
<protein>
    <submittedName>
        <fullName evidence="1">Uncharacterized protein</fullName>
    </submittedName>
</protein>
<organism evidence="1 2">
    <name type="scientific">Leeia aquatica</name>
    <dbReference type="NCBI Taxonomy" id="2725557"/>
    <lineage>
        <taxon>Bacteria</taxon>
        <taxon>Pseudomonadati</taxon>
        <taxon>Pseudomonadota</taxon>
        <taxon>Betaproteobacteria</taxon>
        <taxon>Neisseriales</taxon>
        <taxon>Leeiaceae</taxon>
        <taxon>Leeia</taxon>
    </lineage>
</organism>
<dbReference type="AlphaFoldDB" id="A0A847S5V5"/>
<evidence type="ECO:0000313" key="2">
    <source>
        <dbReference type="Proteomes" id="UP000587991"/>
    </source>
</evidence>
<accession>A0A847S5V5</accession>
<name>A0A847S5V5_9NEIS</name>
<keyword evidence="2" id="KW-1185">Reference proteome</keyword>
<proteinExistence type="predicted"/>
<dbReference type="EMBL" id="JABAIM010000001">
    <property type="protein sequence ID" value="NLR75153.1"/>
    <property type="molecule type" value="Genomic_DNA"/>
</dbReference>
<dbReference type="Proteomes" id="UP000587991">
    <property type="component" value="Unassembled WGS sequence"/>
</dbReference>
<reference evidence="1 2" key="1">
    <citation type="submission" date="2020-04" db="EMBL/GenBank/DDBJ databases">
        <title>Draft genome of Leeia sp. IMCC25680.</title>
        <authorList>
            <person name="Song J."/>
            <person name="Cho J.-C."/>
        </authorList>
    </citation>
    <scope>NUCLEOTIDE SEQUENCE [LARGE SCALE GENOMIC DNA]</scope>
    <source>
        <strain evidence="1 2">IMCC25680</strain>
    </source>
</reference>
<gene>
    <name evidence="1" type="ORF">HF682_08270</name>
</gene>
<sequence length="221" mass="24866">MNDYKALVRRAEAANSPEMLLTADAIQKVEVLTDRRQLQAFGSTTDETLLLWERQIQLAELGELLLHFKPVQANGKPDVMANVRKLSDPLGRLNAYLVRFLAKEQDYYDAELRRSSIDSLSDKDWTRADKQSNDNVSLLTLALGATADLPGKANQYRMAEALVEAGPSVLGAMRPGQRKRLLNSLDVTYSKVDPMVRPPLDRFRQLLMSRECVKFCAVLSQ</sequence>